<accession>A0ACC2V0V2</accession>
<evidence type="ECO:0000313" key="1">
    <source>
        <dbReference type="EMBL" id="KAJ9092336.1"/>
    </source>
</evidence>
<gene>
    <name evidence="1" type="ORF">QFC20_007394</name>
</gene>
<protein>
    <submittedName>
        <fullName evidence="1">Uncharacterized protein</fullName>
    </submittedName>
</protein>
<sequence length="1293" mass="144351">MPTWTPGVFNLQHPPTFLTSDSISSSPSRPGGTCPNTIMSRTGQPHGHPQGFFVRSGHALPEPYDRPQYRSSPANGSYPHQSHAEHLHQLQQAQHRVMQSQSSHLQQQPSHLQSQGQGETQQSYSYRSDVSYDTQGTERERQRLVQEWAFDTQPPELPSVVRSGRPESRDGESRRESQVQHSAHGPSPAGYGRASYSALQQPMAYLTDRSQSPLNHSQRNESPQNQQFNRRMHSLVTAYYPAPHGTNRYEGPPRVGSAMAIDNLVRDGRDHQGYGRVAHRSPLNEQMGRMDSPEHMRGSRGREEYGQVDRSQYRHVSEDQRQQAASMYQPVPLTNIGDAEVLASMRYGHPHAHIQHPHPQHQAQHQSQHQSRHQPQHQHQLHSTAGPDRTVAPSSLGHLSIQRPSARSSVVPGTPSERYDESYTEDPEAQGSTPVRGHPEHDRSGRLAERVIAMASSPPLERGKAVRELVAVQRGETPEESMLLEPTQRNEDVVVSSPVVVNEPMRSPVRTPGKGRKAVHQAHDRADTNQAPFKKRSNAEMDECMHDVLAQQVDGTSPNKRKKGKAGALEEAAEGRKVQGRGELAGPEGRELWWPWGRPVERATRHRSGTRQPSSSPRLPSYRRLQKTSAAGSSAPLGEAVSLQGIDSYERRGEGGMMEDEQLEETLAPPKEKPLNGEWTLSQSVLMFGPVEKLVSSEKAGALVRSDKAPSQSRSTSLTPAPESEDEPRIDTLVVPSPVRPKTYKSPAKKRRARQVSAVRDASSSRASDSDDEDSPRRRKAPKKQGRAKKRIASPTVSPTPSANGKDQRKPANGSVTSLSDAPIEERWDDMPPPLMKDDPRDRDFRPAAHSQMLSSPTRKISTRRESPTSRPLLRAKRILGRWRGDFYTGDLIGKENHKYVIVFDDKETARVDLDDLRQCILHVGDEIKTTVTLKPKIHDGTLVVVGTVDPDLDMSQPLMPNEMLLVRGKSGKTHEIAVQYCSFAEDNEDALDDRQFGETELDELNGRTKPVVNNGVARIPNLRRQHRSDSRPDRTRPLYNFAFVITSNPNVADKSAQTKDLKAKIIDAGGRVMEDFFELYPKPRADRISADEITLGKHHHKLHGIFLLVLNPVDAKSPCLTEKVMMALALGVPCLSATYIEELLQEEQLKSEVSQIVNLNYGEGPEQLVKKIDAEGVVRRPFVNRSFFIATGVNYIIPYVCAAMGAENVTLADSRACSRKATSATPELSGRSTTDFDYIIVPDDARRPRSKKEIARTCNVEWVKQCLIMGKLYQPSFMVKPPHWNEKKDKAE</sequence>
<organism evidence="1 2">
    <name type="scientific">Naganishia adeliensis</name>
    <dbReference type="NCBI Taxonomy" id="92952"/>
    <lineage>
        <taxon>Eukaryota</taxon>
        <taxon>Fungi</taxon>
        <taxon>Dikarya</taxon>
        <taxon>Basidiomycota</taxon>
        <taxon>Agaricomycotina</taxon>
        <taxon>Tremellomycetes</taxon>
        <taxon>Filobasidiales</taxon>
        <taxon>Filobasidiaceae</taxon>
        <taxon>Naganishia</taxon>
    </lineage>
</organism>
<dbReference type="EMBL" id="JASBWS010000177">
    <property type="protein sequence ID" value="KAJ9092336.1"/>
    <property type="molecule type" value="Genomic_DNA"/>
</dbReference>
<reference evidence="1" key="1">
    <citation type="submission" date="2023-04" db="EMBL/GenBank/DDBJ databases">
        <title>Draft Genome sequencing of Naganishia species isolated from polar environments using Oxford Nanopore Technology.</title>
        <authorList>
            <person name="Leo P."/>
            <person name="Venkateswaran K."/>
        </authorList>
    </citation>
    <scope>NUCLEOTIDE SEQUENCE</scope>
    <source>
        <strain evidence="1">MNA-CCFEE 5262</strain>
    </source>
</reference>
<comment type="caution">
    <text evidence="1">The sequence shown here is derived from an EMBL/GenBank/DDBJ whole genome shotgun (WGS) entry which is preliminary data.</text>
</comment>
<dbReference type="Proteomes" id="UP001230649">
    <property type="component" value="Unassembled WGS sequence"/>
</dbReference>
<evidence type="ECO:0000313" key="2">
    <source>
        <dbReference type="Proteomes" id="UP001230649"/>
    </source>
</evidence>
<name>A0ACC2V0V2_9TREE</name>
<keyword evidence="2" id="KW-1185">Reference proteome</keyword>
<proteinExistence type="predicted"/>